<dbReference type="Proteomes" id="UP000269374">
    <property type="component" value="Chromosome"/>
</dbReference>
<reference evidence="1 2" key="1">
    <citation type="submission" date="2018-09" db="EMBL/GenBank/DDBJ databases">
        <title>Genome sequencing of strain 1JSPR-7.</title>
        <authorList>
            <person name="Heo J."/>
            <person name="Kim S.-J."/>
            <person name="Kwon S.-W."/>
        </authorList>
    </citation>
    <scope>NUCLEOTIDE SEQUENCE [LARGE SCALE GENOMIC DNA]</scope>
    <source>
        <strain evidence="1 2">1JSPR-7</strain>
    </source>
</reference>
<proteinExistence type="predicted"/>
<dbReference type="KEGG" id="lact:D7I46_00825"/>
<gene>
    <name evidence="1" type="ORF">D7I46_00825</name>
</gene>
<keyword evidence="2" id="KW-1185">Reference proteome</keyword>
<dbReference type="EMBL" id="CP032627">
    <property type="protein sequence ID" value="AYF99754.1"/>
    <property type="molecule type" value="Genomic_DNA"/>
</dbReference>
<accession>A0A387B7K2</accession>
<sequence>MVYKVNFKEVETIGFENSPVAEALAGLRANEARYFWNKYKFEYVTYPANEKSELVELMTKILKEERDLVFSAKLLEVAVYEDEQVFWPEFYYEDGMVLNLLYEKVPAVEGKKPKRAVGIKLSVGMEIPSELEGKFKFARQRSKLAGEVRGSFFTVKQEWL</sequence>
<name>A0A387B7K2_9LACT</name>
<protein>
    <submittedName>
        <fullName evidence="1">Phage tail protein</fullName>
    </submittedName>
</protein>
<evidence type="ECO:0000313" key="2">
    <source>
        <dbReference type="Proteomes" id="UP000269374"/>
    </source>
</evidence>
<evidence type="ECO:0000313" key="1">
    <source>
        <dbReference type="EMBL" id="AYF99754.1"/>
    </source>
</evidence>
<dbReference type="RefSeq" id="WP_120771143.1">
    <property type="nucleotide sequence ID" value="NZ_CP032627.1"/>
</dbReference>
<dbReference type="AlphaFoldDB" id="A0A387B7K2"/>
<dbReference type="OrthoDB" id="3239338at2"/>
<organism evidence="1 2">
    <name type="scientific">Lactococcus allomyrinae</name>
    <dbReference type="NCBI Taxonomy" id="2419773"/>
    <lineage>
        <taxon>Bacteria</taxon>
        <taxon>Bacillati</taxon>
        <taxon>Bacillota</taxon>
        <taxon>Bacilli</taxon>
        <taxon>Lactobacillales</taxon>
        <taxon>Streptococcaceae</taxon>
        <taxon>Lactococcus</taxon>
    </lineage>
</organism>